<feature type="domain" description="Acyl-CoA oxidase/dehydrogenase middle" evidence="8">
    <location>
        <begin position="145"/>
        <end position="238"/>
    </location>
</feature>
<name>A0A938B2M8_UNCTE</name>
<feature type="domain" description="Acyl-CoA dehydrogenase/oxidase C-terminal" evidence="7">
    <location>
        <begin position="251"/>
        <end position="408"/>
    </location>
</feature>
<evidence type="ECO:0000313" key="11">
    <source>
        <dbReference type="Proteomes" id="UP000712673"/>
    </source>
</evidence>
<protein>
    <submittedName>
        <fullName evidence="10">Isovaleryl-CoA dehydrogenase</fullName>
    </submittedName>
</protein>
<dbReference type="Pfam" id="PF00441">
    <property type="entry name" value="Acyl-CoA_dh_1"/>
    <property type="match status" value="1"/>
</dbReference>
<evidence type="ECO:0000256" key="3">
    <source>
        <dbReference type="ARBA" id="ARBA00022630"/>
    </source>
</evidence>
<keyword evidence="5 6" id="KW-0560">Oxidoreductase</keyword>
<evidence type="ECO:0000256" key="6">
    <source>
        <dbReference type="RuleBase" id="RU362125"/>
    </source>
</evidence>
<dbReference type="Gene3D" id="1.10.540.10">
    <property type="entry name" value="Acyl-CoA dehydrogenase/oxidase, N-terminal domain"/>
    <property type="match status" value="1"/>
</dbReference>
<dbReference type="Pfam" id="PF02771">
    <property type="entry name" value="Acyl-CoA_dh_N"/>
    <property type="match status" value="1"/>
</dbReference>
<dbReference type="PANTHER" id="PTHR43292">
    <property type="entry name" value="ACYL-COA DEHYDROGENASE"/>
    <property type="match status" value="1"/>
</dbReference>
<dbReference type="InterPro" id="IPR036250">
    <property type="entry name" value="AcylCo_DH-like_C"/>
</dbReference>
<dbReference type="CDD" id="cd01152">
    <property type="entry name" value="ACAD_fadE6_17_26"/>
    <property type="match status" value="1"/>
</dbReference>
<dbReference type="GO" id="GO:0005886">
    <property type="term" value="C:plasma membrane"/>
    <property type="evidence" value="ECO:0007669"/>
    <property type="project" value="TreeGrafter"/>
</dbReference>
<dbReference type="InterPro" id="IPR046373">
    <property type="entry name" value="Acyl-CoA_Oxase/DH_mid-dom_sf"/>
</dbReference>
<dbReference type="EMBL" id="VGLS01000076">
    <property type="protein sequence ID" value="MBM3222958.1"/>
    <property type="molecule type" value="Genomic_DNA"/>
</dbReference>
<dbReference type="Proteomes" id="UP000712673">
    <property type="component" value="Unassembled WGS sequence"/>
</dbReference>
<organism evidence="10 11">
    <name type="scientific">Tectimicrobiota bacterium</name>
    <dbReference type="NCBI Taxonomy" id="2528274"/>
    <lineage>
        <taxon>Bacteria</taxon>
        <taxon>Pseudomonadati</taxon>
        <taxon>Nitrospinota/Tectimicrobiota group</taxon>
        <taxon>Candidatus Tectimicrobiota</taxon>
    </lineage>
</organism>
<evidence type="ECO:0000256" key="1">
    <source>
        <dbReference type="ARBA" id="ARBA00001974"/>
    </source>
</evidence>
<evidence type="ECO:0000256" key="4">
    <source>
        <dbReference type="ARBA" id="ARBA00022827"/>
    </source>
</evidence>
<dbReference type="InterPro" id="IPR013786">
    <property type="entry name" value="AcylCoA_DH/ox_N"/>
</dbReference>
<dbReference type="SUPFAM" id="SSF47203">
    <property type="entry name" value="Acyl-CoA dehydrogenase C-terminal domain-like"/>
    <property type="match status" value="1"/>
</dbReference>
<dbReference type="Gene3D" id="2.40.110.10">
    <property type="entry name" value="Butyryl-CoA Dehydrogenase, subunit A, domain 2"/>
    <property type="match status" value="1"/>
</dbReference>
<dbReference type="InterPro" id="IPR009075">
    <property type="entry name" value="AcylCo_DH/oxidase_C"/>
</dbReference>
<sequence length="413" mass="46225">MTPTDSGSTPAPGVAYQRGERRMDVRFDKATEEFRHAVRTWLSANVPQEPMPSEPEGAFQHMRTWQKKMCDAGWAGIHWPQAYGGRGATLLEQAVFQEELARAQAPPLANGLGLMIVGPTLMAHGTEEQKKRYIPRILSAEEIWCQGFSEPNSGSDLASLQTRAVQDGDDFIVNGQKIWTSMAHFADMCILLTRTDPQAPKHKGISFLLVDMHSPGITVKPLRQMPGGSEFNEVFFENARVPKQQLVGQLNEGWRIAMTTLTHERGSASFGTQVQIRHSLDDIIATAQRVTRHGQPLSADPVIRQKLAQAYIRVDIMRLNNYRSITQQLRGQPPGPEASLDKLYWSETNKWMQDIGQEILGLLSQLDPTSDYYPTSANLQFSFLWSRAETIFSGTSEIQRNIIGERVLGLPRG</sequence>
<evidence type="ECO:0000313" key="10">
    <source>
        <dbReference type="EMBL" id="MBM3222958.1"/>
    </source>
</evidence>
<gene>
    <name evidence="10" type="ORF">FJZ47_04025</name>
</gene>
<proteinExistence type="inferred from homology"/>
<evidence type="ECO:0000259" key="8">
    <source>
        <dbReference type="Pfam" id="PF02770"/>
    </source>
</evidence>
<evidence type="ECO:0000259" key="9">
    <source>
        <dbReference type="Pfam" id="PF02771"/>
    </source>
</evidence>
<keyword evidence="3 6" id="KW-0285">Flavoprotein</keyword>
<dbReference type="InterPro" id="IPR009100">
    <property type="entry name" value="AcylCoA_DH/oxidase_NM_dom_sf"/>
</dbReference>
<dbReference type="AlphaFoldDB" id="A0A938B2M8"/>
<dbReference type="GO" id="GO:0016627">
    <property type="term" value="F:oxidoreductase activity, acting on the CH-CH group of donors"/>
    <property type="evidence" value="ECO:0007669"/>
    <property type="project" value="InterPro"/>
</dbReference>
<dbReference type="Gene3D" id="1.20.140.10">
    <property type="entry name" value="Butyryl-CoA Dehydrogenase, subunit A, domain 3"/>
    <property type="match status" value="1"/>
</dbReference>
<evidence type="ECO:0000259" key="7">
    <source>
        <dbReference type="Pfam" id="PF00441"/>
    </source>
</evidence>
<dbReference type="Pfam" id="PF02770">
    <property type="entry name" value="Acyl-CoA_dh_M"/>
    <property type="match status" value="1"/>
</dbReference>
<dbReference type="GO" id="GO:0050660">
    <property type="term" value="F:flavin adenine dinucleotide binding"/>
    <property type="evidence" value="ECO:0007669"/>
    <property type="project" value="InterPro"/>
</dbReference>
<dbReference type="SUPFAM" id="SSF56645">
    <property type="entry name" value="Acyl-CoA dehydrogenase NM domain-like"/>
    <property type="match status" value="1"/>
</dbReference>
<feature type="domain" description="Acyl-CoA dehydrogenase/oxidase N-terminal" evidence="9">
    <location>
        <begin position="31"/>
        <end position="141"/>
    </location>
</feature>
<comment type="cofactor">
    <cofactor evidence="1 6">
        <name>FAD</name>
        <dbReference type="ChEBI" id="CHEBI:57692"/>
    </cofactor>
</comment>
<dbReference type="FunFam" id="2.40.110.10:FF:000011">
    <property type="entry name" value="Acyl-CoA dehydrogenase FadE34"/>
    <property type="match status" value="1"/>
</dbReference>
<dbReference type="InterPro" id="IPR052161">
    <property type="entry name" value="Mycobact_Acyl-CoA_DH"/>
</dbReference>
<keyword evidence="4 6" id="KW-0274">FAD</keyword>
<dbReference type="InterPro" id="IPR006091">
    <property type="entry name" value="Acyl-CoA_Oxase/DH_mid-dom"/>
</dbReference>
<reference evidence="10" key="1">
    <citation type="submission" date="2019-03" db="EMBL/GenBank/DDBJ databases">
        <title>Lake Tanganyika Metagenome-Assembled Genomes (MAGs).</title>
        <authorList>
            <person name="Tran P."/>
        </authorList>
    </citation>
    <scope>NUCLEOTIDE SEQUENCE</scope>
    <source>
        <strain evidence="10">K_DeepCast_65m_m2_066</strain>
    </source>
</reference>
<dbReference type="PANTHER" id="PTHR43292:SF3">
    <property type="entry name" value="ACYL-COA DEHYDROGENASE FADE29"/>
    <property type="match status" value="1"/>
</dbReference>
<accession>A0A938B2M8</accession>
<comment type="caution">
    <text evidence="10">The sequence shown here is derived from an EMBL/GenBank/DDBJ whole genome shotgun (WGS) entry which is preliminary data.</text>
</comment>
<comment type="similarity">
    <text evidence="2 6">Belongs to the acyl-CoA dehydrogenase family.</text>
</comment>
<evidence type="ECO:0000256" key="5">
    <source>
        <dbReference type="ARBA" id="ARBA00023002"/>
    </source>
</evidence>
<dbReference type="InterPro" id="IPR037069">
    <property type="entry name" value="AcylCoA_DH/ox_N_sf"/>
</dbReference>
<evidence type="ECO:0000256" key="2">
    <source>
        <dbReference type="ARBA" id="ARBA00009347"/>
    </source>
</evidence>